<keyword evidence="2" id="KW-1185">Reference proteome</keyword>
<proteinExistence type="predicted"/>
<comment type="caution">
    <text evidence="1">The sequence shown here is derived from an EMBL/GenBank/DDBJ whole genome shotgun (WGS) entry which is preliminary data.</text>
</comment>
<sequence>MESHTTTLVAVNPDGLPTSDKMDTGGAFHLQGEHHDKNDNNGEGIKFVGIATGQYKPNRTANEAHEEKARLPPLPSSGGSVFRPIDCFAFSKLQYHVVARAVGQTAHITGIESAAPTLRIRSGQNIAIASTPKEELAERIQRITVLQLGGKEYRVSAYVAASDMSGNRTTVSSMKHLLQSGTQGRRVPHAAEAPDARTVHAKTDLRTNIANRGAASSASYPAEKQTVADHPKCNGIVETRQIGDRPGSE</sequence>
<organism evidence="1 2">
    <name type="scientific">Hyalomma asiaticum</name>
    <name type="common">Tick</name>
    <dbReference type="NCBI Taxonomy" id="266040"/>
    <lineage>
        <taxon>Eukaryota</taxon>
        <taxon>Metazoa</taxon>
        <taxon>Ecdysozoa</taxon>
        <taxon>Arthropoda</taxon>
        <taxon>Chelicerata</taxon>
        <taxon>Arachnida</taxon>
        <taxon>Acari</taxon>
        <taxon>Parasitiformes</taxon>
        <taxon>Ixodida</taxon>
        <taxon>Ixodoidea</taxon>
        <taxon>Ixodidae</taxon>
        <taxon>Hyalomminae</taxon>
        <taxon>Hyalomma</taxon>
    </lineage>
</organism>
<accession>A0ACB7SLD6</accession>
<gene>
    <name evidence="1" type="ORF">HPB50_009469</name>
</gene>
<evidence type="ECO:0000313" key="1">
    <source>
        <dbReference type="EMBL" id="KAH6935776.1"/>
    </source>
</evidence>
<dbReference type="Proteomes" id="UP000821845">
    <property type="component" value="Chromosome 3"/>
</dbReference>
<dbReference type="EMBL" id="CM023483">
    <property type="protein sequence ID" value="KAH6935776.1"/>
    <property type="molecule type" value="Genomic_DNA"/>
</dbReference>
<evidence type="ECO:0000313" key="2">
    <source>
        <dbReference type="Proteomes" id="UP000821845"/>
    </source>
</evidence>
<protein>
    <submittedName>
        <fullName evidence="1">Uncharacterized protein</fullName>
    </submittedName>
</protein>
<name>A0ACB7SLD6_HYAAI</name>
<reference evidence="1" key="1">
    <citation type="submission" date="2020-05" db="EMBL/GenBank/DDBJ databases">
        <title>Large-scale comparative analyses of tick genomes elucidate their genetic diversity and vector capacities.</title>
        <authorList>
            <person name="Jia N."/>
            <person name="Wang J."/>
            <person name="Shi W."/>
            <person name="Du L."/>
            <person name="Sun Y."/>
            <person name="Zhan W."/>
            <person name="Jiang J."/>
            <person name="Wang Q."/>
            <person name="Zhang B."/>
            <person name="Ji P."/>
            <person name="Sakyi L.B."/>
            <person name="Cui X."/>
            <person name="Yuan T."/>
            <person name="Jiang B."/>
            <person name="Yang W."/>
            <person name="Lam T.T.-Y."/>
            <person name="Chang Q."/>
            <person name="Ding S."/>
            <person name="Wang X."/>
            <person name="Zhu J."/>
            <person name="Ruan X."/>
            <person name="Zhao L."/>
            <person name="Wei J."/>
            <person name="Que T."/>
            <person name="Du C."/>
            <person name="Cheng J."/>
            <person name="Dai P."/>
            <person name="Han X."/>
            <person name="Huang E."/>
            <person name="Gao Y."/>
            <person name="Liu J."/>
            <person name="Shao H."/>
            <person name="Ye R."/>
            <person name="Li L."/>
            <person name="Wei W."/>
            <person name="Wang X."/>
            <person name="Wang C."/>
            <person name="Yang T."/>
            <person name="Huo Q."/>
            <person name="Li W."/>
            <person name="Guo W."/>
            <person name="Chen H."/>
            <person name="Zhou L."/>
            <person name="Ni X."/>
            <person name="Tian J."/>
            <person name="Zhou Y."/>
            <person name="Sheng Y."/>
            <person name="Liu T."/>
            <person name="Pan Y."/>
            <person name="Xia L."/>
            <person name="Li J."/>
            <person name="Zhao F."/>
            <person name="Cao W."/>
        </authorList>
    </citation>
    <scope>NUCLEOTIDE SEQUENCE</scope>
    <source>
        <strain evidence="1">Hyas-2018</strain>
    </source>
</reference>